<dbReference type="Pfam" id="PF08240">
    <property type="entry name" value="ADH_N"/>
    <property type="match status" value="1"/>
</dbReference>
<dbReference type="SUPFAM" id="SSF50129">
    <property type="entry name" value="GroES-like"/>
    <property type="match status" value="1"/>
</dbReference>
<dbReference type="Gene3D" id="3.40.50.720">
    <property type="entry name" value="NAD(P)-binding Rossmann-like Domain"/>
    <property type="match status" value="1"/>
</dbReference>
<dbReference type="GeneID" id="37023367"/>
<evidence type="ECO:0000259" key="7">
    <source>
        <dbReference type="Pfam" id="PF08240"/>
    </source>
</evidence>
<comment type="similarity">
    <text evidence="5">Belongs to the zinc-containing alcohol dehydrogenase family.</text>
</comment>
<evidence type="ECO:0000313" key="8">
    <source>
        <dbReference type="EMBL" id="PWN37156.1"/>
    </source>
</evidence>
<evidence type="ECO:0000256" key="4">
    <source>
        <dbReference type="ARBA" id="ARBA00023002"/>
    </source>
</evidence>
<evidence type="ECO:0000259" key="6">
    <source>
        <dbReference type="Pfam" id="PF00107"/>
    </source>
</evidence>
<dbReference type="PROSITE" id="PS00059">
    <property type="entry name" value="ADH_ZINC"/>
    <property type="match status" value="1"/>
</dbReference>
<feature type="domain" description="Alcohol dehydrogenase-like C-terminal" evidence="6">
    <location>
        <begin position="189"/>
        <end position="312"/>
    </location>
</feature>
<dbReference type="SUPFAM" id="SSF51735">
    <property type="entry name" value="NAD(P)-binding Rossmann-fold domains"/>
    <property type="match status" value="1"/>
</dbReference>
<gene>
    <name evidence="8" type="ORF">FA14DRAFT_187285</name>
</gene>
<keyword evidence="3 5" id="KW-0862">Zinc</keyword>
<dbReference type="InParanoid" id="A0A316VHZ4"/>
<dbReference type="OrthoDB" id="3941538at2759"/>
<dbReference type="InterPro" id="IPR011032">
    <property type="entry name" value="GroES-like_sf"/>
</dbReference>
<dbReference type="PANTHER" id="PTHR42813">
    <property type="entry name" value="ZINC-TYPE ALCOHOL DEHYDROGENASE-LIKE"/>
    <property type="match status" value="1"/>
</dbReference>
<dbReference type="STRING" id="1280837.A0A316VHZ4"/>
<evidence type="ECO:0000256" key="1">
    <source>
        <dbReference type="ARBA" id="ARBA00001947"/>
    </source>
</evidence>
<dbReference type="RefSeq" id="XP_025357458.1">
    <property type="nucleotide sequence ID" value="XM_025501586.1"/>
</dbReference>
<keyword evidence="4" id="KW-0560">Oxidoreductase</keyword>
<keyword evidence="9" id="KW-1185">Reference proteome</keyword>
<evidence type="ECO:0000256" key="2">
    <source>
        <dbReference type="ARBA" id="ARBA00022723"/>
    </source>
</evidence>
<dbReference type="InterPro" id="IPR036291">
    <property type="entry name" value="NAD(P)-bd_dom_sf"/>
</dbReference>
<evidence type="ECO:0000256" key="3">
    <source>
        <dbReference type="ARBA" id="ARBA00022833"/>
    </source>
</evidence>
<dbReference type="CDD" id="cd08284">
    <property type="entry name" value="FDH_like_2"/>
    <property type="match status" value="1"/>
</dbReference>
<name>A0A316VHZ4_9BASI</name>
<comment type="cofactor">
    <cofactor evidence="1 5">
        <name>Zn(2+)</name>
        <dbReference type="ChEBI" id="CHEBI:29105"/>
    </cofactor>
</comment>
<dbReference type="InterPro" id="IPR002328">
    <property type="entry name" value="ADH_Zn_CS"/>
</dbReference>
<dbReference type="InterPro" id="IPR013154">
    <property type="entry name" value="ADH-like_N"/>
</dbReference>
<dbReference type="AlphaFoldDB" id="A0A316VHZ4"/>
<protein>
    <submittedName>
        <fullName evidence="8">GroES-like protein</fullName>
    </submittedName>
</protein>
<sequence length="353" mass="38950">MTSSTTMKALVIKAPYQVAVEDRPIPTIKEDTDVIVKVRTAGLCGSDLHFYHGHMVLPRLDFILGHEFVGHVCEVGSKIKNFKKGDLVVSPFTTSCGECFFCQRGQTGRCSKGKVYGSIPLDGAQAEYVRVELADSTLYPAPTTIPDECLITMADIAPTGYFVASNGYNILTEFERKKPTTCVVVGCGPVGLCAVTAATSFFTDVYAIDQVEDRLVEAKKHGAKDAFNLNDDVESKIKQLTEGRGADVILEVVGVEAALHLSVKLARPFGVISSCGIHTKPVTLQGLDLYNKNLRMQFGRCPVRTYFEPALEMVGKHQDIFKEFVQHSVPIDEAVKYYDLFDKRKVRKTVFTF</sequence>
<dbReference type="Pfam" id="PF00107">
    <property type="entry name" value="ADH_zinc_N"/>
    <property type="match status" value="1"/>
</dbReference>
<reference evidence="8 9" key="1">
    <citation type="journal article" date="2018" name="Mol. Biol. Evol.">
        <title>Broad Genomic Sampling Reveals a Smut Pathogenic Ancestry of the Fungal Clade Ustilaginomycotina.</title>
        <authorList>
            <person name="Kijpornyongpan T."/>
            <person name="Mondo S.J."/>
            <person name="Barry K."/>
            <person name="Sandor L."/>
            <person name="Lee J."/>
            <person name="Lipzen A."/>
            <person name="Pangilinan J."/>
            <person name="LaButti K."/>
            <person name="Hainaut M."/>
            <person name="Henrissat B."/>
            <person name="Grigoriev I.V."/>
            <person name="Spatafora J.W."/>
            <person name="Aime M.C."/>
        </authorList>
    </citation>
    <scope>NUCLEOTIDE SEQUENCE [LARGE SCALE GENOMIC DNA]</scope>
    <source>
        <strain evidence="8 9">MCA 3882</strain>
    </source>
</reference>
<proteinExistence type="inferred from homology"/>
<organism evidence="8 9">
    <name type="scientific">Meira miltonrushii</name>
    <dbReference type="NCBI Taxonomy" id="1280837"/>
    <lineage>
        <taxon>Eukaryota</taxon>
        <taxon>Fungi</taxon>
        <taxon>Dikarya</taxon>
        <taxon>Basidiomycota</taxon>
        <taxon>Ustilaginomycotina</taxon>
        <taxon>Exobasidiomycetes</taxon>
        <taxon>Exobasidiales</taxon>
        <taxon>Brachybasidiaceae</taxon>
        <taxon>Meira</taxon>
    </lineage>
</organism>
<evidence type="ECO:0000313" key="9">
    <source>
        <dbReference type="Proteomes" id="UP000245771"/>
    </source>
</evidence>
<dbReference type="Proteomes" id="UP000245771">
    <property type="component" value="Unassembled WGS sequence"/>
</dbReference>
<accession>A0A316VHZ4</accession>
<evidence type="ECO:0000256" key="5">
    <source>
        <dbReference type="RuleBase" id="RU361277"/>
    </source>
</evidence>
<dbReference type="GO" id="GO:0008270">
    <property type="term" value="F:zinc ion binding"/>
    <property type="evidence" value="ECO:0007669"/>
    <property type="project" value="InterPro"/>
</dbReference>
<dbReference type="GO" id="GO:0016491">
    <property type="term" value="F:oxidoreductase activity"/>
    <property type="evidence" value="ECO:0007669"/>
    <property type="project" value="UniProtKB-KW"/>
</dbReference>
<dbReference type="Gene3D" id="3.90.180.10">
    <property type="entry name" value="Medium-chain alcohol dehydrogenases, catalytic domain"/>
    <property type="match status" value="1"/>
</dbReference>
<keyword evidence="2 5" id="KW-0479">Metal-binding</keyword>
<dbReference type="PANTHER" id="PTHR42813:SF2">
    <property type="entry name" value="DEHYDROGENASE, ZINC-CONTAINING, PUTATIVE (AFU_ORTHOLOGUE AFUA_2G02810)-RELATED"/>
    <property type="match status" value="1"/>
</dbReference>
<dbReference type="EMBL" id="KZ819602">
    <property type="protein sequence ID" value="PWN37156.1"/>
    <property type="molecule type" value="Genomic_DNA"/>
</dbReference>
<dbReference type="InterPro" id="IPR013149">
    <property type="entry name" value="ADH-like_C"/>
</dbReference>
<feature type="domain" description="Alcohol dehydrogenase-like N-terminal" evidence="7">
    <location>
        <begin position="31"/>
        <end position="134"/>
    </location>
</feature>